<dbReference type="Proteomes" id="UP000051260">
    <property type="component" value="Unassembled WGS sequence"/>
</dbReference>
<dbReference type="InterPro" id="IPR009006">
    <property type="entry name" value="Ala_racemase/Decarboxylase_C"/>
</dbReference>
<comment type="cofactor">
    <cofactor evidence="1 5 7 8">
        <name>pyridoxal 5'-phosphate</name>
        <dbReference type="ChEBI" id="CHEBI:597326"/>
    </cofactor>
</comment>
<feature type="binding site" evidence="5">
    <location>
        <position position="347"/>
    </location>
    <ligand>
        <name>substrate</name>
    </ligand>
</feature>
<keyword evidence="5" id="KW-0028">Amino-acid biosynthesis</keyword>
<gene>
    <name evidence="5 11" type="primary">lysA</name>
    <name evidence="11" type="ORF">RUE5091_02167</name>
</gene>
<proteinExistence type="inferred from homology"/>
<keyword evidence="2 5" id="KW-0210">Decarboxylase</keyword>
<evidence type="ECO:0000259" key="10">
    <source>
        <dbReference type="Pfam" id="PF02784"/>
    </source>
</evidence>
<dbReference type="CDD" id="cd06828">
    <property type="entry name" value="PLPDE_III_DapDC"/>
    <property type="match status" value="1"/>
</dbReference>
<dbReference type="Gene3D" id="2.40.37.10">
    <property type="entry name" value="Lyase, Ornithine Decarboxylase, Chain A, domain 1"/>
    <property type="match status" value="1"/>
</dbReference>
<keyword evidence="12" id="KW-1185">Reference proteome</keyword>
<feature type="modified residue" description="N6-(pyridoxal phosphate)lysine" evidence="5 7">
    <location>
        <position position="60"/>
    </location>
</feature>
<dbReference type="STRING" id="1715692.RUE5091_02167"/>
<keyword evidence="3 5" id="KW-0663">Pyridoxal phosphate</keyword>
<dbReference type="HAMAP" id="MF_02120">
    <property type="entry name" value="LysA"/>
    <property type="match status" value="1"/>
</dbReference>
<feature type="binding site" evidence="5">
    <location>
        <position position="375"/>
    </location>
    <ligand>
        <name>substrate</name>
    </ligand>
</feature>
<feature type="domain" description="Orn/DAP/Arg decarboxylase 2 C-terminal" evidence="9">
    <location>
        <begin position="29"/>
        <end position="373"/>
    </location>
</feature>
<dbReference type="GO" id="GO:0009089">
    <property type="term" value="P:lysine biosynthetic process via diaminopimelate"/>
    <property type="evidence" value="ECO:0007669"/>
    <property type="project" value="UniProtKB-UniRule"/>
</dbReference>
<dbReference type="GO" id="GO:0008836">
    <property type="term" value="F:diaminopimelate decarboxylase activity"/>
    <property type="evidence" value="ECO:0007669"/>
    <property type="project" value="UniProtKB-UniRule"/>
</dbReference>
<dbReference type="OrthoDB" id="9802241at2"/>
<evidence type="ECO:0000256" key="1">
    <source>
        <dbReference type="ARBA" id="ARBA00001933"/>
    </source>
</evidence>
<feature type="binding site" evidence="5">
    <location>
        <position position="318"/>
    </location>
    <ligand>
        <name>substrate</name>
    </ligand>
</feature>
<sequence>MDHFLYRDGALYAEDVPISEIAAAVGTPFYVYSTATLLRHFQLFDDALEGTDHLVCYAMKAASNQAILRTLAQAGAGMDVVSGGEYLRAKVAGVPGDKIVFSGVGKTADEIRAALTGGIRQFNVESEPEMEVINAVALELGVVAPITVRVNPDVDAKTHAKIATGKSENKFGIPITRASEVYAHAATLPGLEVIGIDVHIGSQLTELEPFELAYTKVAELTEQLRAEGHNIRRLDLGGGLGIPYTRANDAPPLPVEYGALIKKTLGHLGCEIEIEPGRLIAGNAGLMVSKVIYVKSGEGRDFLILDGAMNDLIRPAMYEAYHDIVAVQEPAPGVEQQPYDIVGPVCETGDTFAKQRNMPPLAPGDLVAFRSAGAYGAVMASEYNTRPLIPEVLVHGDQFAVIRERPSFDEIINRDTIPGWL</sequence>
<feature type="binding site" evidence="5">
    <location>
        <position position="375"/>
    </location>
    <ligand>
        <name>pyridoxal 5'-phosphate</name>
        <dbReference type="ChEBI" id="CHEBI:597326"/>
    </ligand>
</feature>
<evidence type="ECO:0000256" key="7">
    <source>
        <dbReference type="PIRSR" id="PIRSR600183-50"/>
    </source>
</evidence>
<dbReference type="InterPro" id="IPR002986">
    <property type="entry name" value="DAP_deCOOHase_LysA"/>
</dbReference>
<dbReference type="InterPro" id="IPR022657">
    <property type="entry name" value="De-COase2_CS"/>
</dbReference>
<evidence type="ECO:0000256" key="4">
    <source>
        <dbReference type="ARBA" id="ARBA00023239"/>
    </source>
</evidence>
<evidence type="ECO:0000259" key="9">
    <source>
        <dbReference type="Pfam" id="PF00278"/>
    </source>
</evidence>
<dbReference type="InterPro" id="IPR000183">
    <property type="entry name" value="Orn/DAP/Arg_de-COase"/>
</dbReference>
<comment type="function">
    <text evidence="5">Specifically catalyzes the decarboxylation of meso-diaminopimelate (meso-DAP) to L-lysine.</text>
</comment>
<evidence type="ECO:0000313" key="12">
    <source>
        <dbReference type="Proteomes" id="UP000051260"/>
    </source>
</evidence>
<dbReference type="PRINTS" id="PR01181">
    <property type="entry name" value="DAPDCRBXLASE"/>
</dbReference>
<evidence type="ECO:0000256" key="2">
    <source>
        <dbReference type="ARBA" id="ARBA00022793"/>
    </source>
</evidence>
<dbReference type="SUPFAM" id="SSF50621">
    <property type="entry name" value="Alanine racemase C-terminal domain-like"/>
    <property type="match status" value="1"/>
</dbReference>
<dbReference type="EC" id="4.1.1.20" evidence="5 6"/>
<dbReference type="AlphaFoldDB" id="A0A0N7M9L0"/>
<reference evidence="12" key="1">
    <citation type="submission" date="2015-09" db="EMBL/GenBank/DDBJ databases">
        <authorList>
            <person name="Rodrigo-Torres L."/>
            <person name="Arahal D.R."/>
        </authorList>
    </citation>
    <scope>NUCLEOTIDE SEQUENCE [LARGE SCALE GENOMIC DNA]</scope>
    <source>
        <strain evidence="12">CECT 5091</strain>
    </source>
</reference>
<feature type="binding site" evidence="5">
    <location>
        <position position="314"/>
    </location>
    <ligand>
        <name>substrate</name>
    </ligand>
</feature>
<protein>
    <recommendedName>
        <fullName evidence="5 6">Diaminopimelate decarboxylase</fullName>
        <shortName evidence="5">DAP decarboxylase</shortName>
        <shortName evidence="5">DAPDC</shortName>
        <ecNumber evidence="5 6">4.1.1.20</ecNumber>
    </recommendedName>
</protein>
<evidence type="ECO:0000256" key="8">
    <source>
        <dbReference type="RuleBase" id="RU003738"/>
    </source>
</evidence>
<feature type="binding site" evidence="5">
    <location>
        <position position="239"/>
    </location>
    <ligand>
        <name>pyridoxal 5'-phosphate</name>
        <dbReference type="ChEBI" id="CHEBI:597326"/>
    </ligand>
</feature>
<dbReference type="Gene3D" id="3.20.20.10">
    <property type="entry name" value="Alanine racemase"/>
    <property type="match status" value="1"/>
</dbReference>
<evidence type="ECO:0000256" key="5">
    <source>
        <dbReference type="HAMAP-Rule" id="MF_02120"/>
    </source>
</evidence>
<name>A0A0N7M9L0_9RHOB</name>
<dbReference type="FunFam" id="3.20.20.10:FF:000003">
    <property type="entry name" value="Diaminopimelate decarboxylase"/>
    <property type="match status" value="1"/>
</dbReference>
<evidence type="ECO:0000313" key="11">
    <source>
        <dbReference type="EMBL" id="CUK00757.1"/>
    </source>
</evidence>
<feature type="active site" description="Proton donor" evidence="7">
    <location>
        <position position="346"/>
    </location>
</feature>
<keyword evidence="5 8" id="KW-0457">Lysine biosynthesis</keyword>
<comment type="pathway">
    <text evidence="5 8">Amino-acid biosynthesis; L-lysine biosynthesis via DAP pathway; L-lysine from DL-2,6-diaminopimelate: step 1/1.</text>
</comment>
<dbReference type="RefSeq" id="WP_058281892.1">
    <property type="nucleotide sequence ID" value="NZ_CYUD01000006.1"/>
</dbReference>
<dbReference type="InterPro" id="IPR022644">
    <property type="entry name" value="De-COase2_N"/>
</dbReference>
<accession>A0A0N7M9L0</accession>
<feature type="domain" description="Orn/DAP/Arg decarboxylase 2 N-terminal" evidence="10">
    <location>
        <begin position="36"/>
        <end position="281"/>
    </location>
</feature>
<dbReference type="InterPro" id="IPR022643">
    <property type="entry name" value="De-COase2_C"/>
</dbReference>
<keyword evidence="4 5" id="KW-0456">Lyase</keyword>
<dbReference type="SUPFAM" id="SSF51419">
    <property type="entry name" value="PLP-binding barrel"/>
    <property type="match status" value="1"/>
</dbReference>
<dbReference type="PROSITE" id="PS00879">
    <property type="entry name" value="ODR_DC_2_2"/>
    <property type="match status" value="1"/>
</dbReference>
<dbReference type="Pfam" id="PF00278">
    <property type="entry name" value="Orn_DAP_Arg_deC"/>
    <property type="match status" value="1"/>
</dbReference>
<comment type="similarity">
    <text evidence="5">Belongs to the Orn/Lys/Arg decarboxylase class-II family. LysA subfamily.</text>
</comment>
<evidence type="ECO:0000256" key="3">
    <source>
        <dbReference type="ARBA" id="ARBA00022898"/>
    </source>
</evidence>
<feature type="binding site" evidence="5">
    <location>
        <position position="278"/>
    </location>
    <ligand>
        <name>substrate</name>
    </ligand>
</feature>
<comment type="subunit">
    <text evidence="5">Homodimer.</text>
</comment>
<dbReference type="NCBIfam" id="TIGR01048">
    <property type="entry name" value="lysA"/>
    <property type="match status" value="1"/>
</dbReference>
<dbReference type="PANTHER" id="PTHR43727">
    <property type="entry name" value="DIAMINOPIMELATE DECARBOXYLASE"/>
    <property type="match status" value="1"/>
</dbReference>
<comment type="catalytic activity">
    <reaction evidence="5 8">
        <text>meso-2,6-diaminopimelate + H(+) = L-lysine + CO2</text>
        <dbReference type="Rhea" id="RHEA:15101"/>
        <dbReference type="ChEBI" id="CHEBI:15378"/>
        <dbReference type="ChEBI" id="CHEBI:16526"/>
        <dbReference type="ChEBI" id="CHEBI:32551"/>
        <dbReference type="ChEBI" id="CHEBI:57791"/>
        <dbReference type="EC" id="4.1.1.20"/>
    </reaction>
</comment>
<dbReference type="UniPathway" id="UPA00034">
    <property type="reaction ID" value="UER00027"/>
</dbReference>
<organism evidence="11 12">
    <name type="scientific">Ruegeria denitrificans</name>
    <dbReference type="NCBI Taxonomy" id="1715692"/>
    <lineage>
        <taxon>Bacteria</taxon>
        <taxon>Pseudomonadati</taxon>
        <taxon>Pseudomonadota</taxon>
        <taxon>Alphaproteobacteria</taxon>
        <taxon>Rhodobacterales</taxon>
        <taxon>Roseobacteraceae</taxon>
        <taxon>Ruegeria</taxon>
    </lineage>
</organism>
<dbReference type="EMBL" id="CYUD01000006">
    <property type="protein sequence ID" value="CUK00757.1"/>
    <property type="molecule type" value="Genomic_DNA"/>
</dbReference>
<dbReference type="GO" id="GO:0030170">
    <property type="term" value="F:pyridoxal phosphate binding"/>
    <property type="evidence" value="ECO:0007669"/>
    <property type="project" value="UniProtKB-UniRule"/>
</dbReference>
<evidence type="ECO:0000256" key="6">
    <source>
        <dbReference type="NCBIfam" id="TIGR01048"/>
    </source>
</evidence>
<dbReference type="PANTHER" id="PTHR43727:SF2">
    <property type="entry name" value="GROUP IV DECARBOXYLASE"/>
    <property type="match status" value="1"/>
</dbReference>
<dbReference type="PRINTS" id="PR01179">
    <property type="entry name" value="ODADCRBXLASE"/>
</dbReference>
<feature type="binding site" evidence="5">
    <location>
        <begin position="275"/>
        <end position="278"/>
    </location>
    <ligand>
        <name>pyridoxal 5'-phosphate</name>
        <dbReference type="ChEBI" id="CHEBI:597326"/>
    </ligand>
</feature>
<dbReference type="InterPro" id="IPR029066">
    <property type="entry name" value="PLP-binding_barrel"/>
</dbReference>
<dbReference type="Pfam" id="PF02784">
    <property type="entry name" value="Orn_Arg_deC_N"/>
    <property type="match status" value="1"/>
</dbReference>